<name>A0AAW5ZYQ9_9BIFI</name>
<evidence type="ECO:0000256" key="1">
    <source>
        <dbReference type="SAM" id="MobiDB-lite"/>
    </source>
</evidence>
<organism evidence="2 3">
    <name type="scientific">Bifidobacterium catenulatum</name>
    <dbReference type="NCBI Taxonomy" id="1686"/>
    <lineage>
        <taxon>Bacteria</taxon>
        <taxon>Bacillati</taxon>
        <taxon>Actinomycetota</taxon>
        <taxon>Actinomycetes</taxon>
        <taxon>Bifidobacteriales</taxon>
        <taxon>Bifidobacteriaceae</taxon>
        <taxon>Bifidobacterium</taxon>
    </lineage>
</organism>
<gene>
    <name evidence="2" type="ORF">PL707_02080</name>
</gene>
<evidence type="ECO:0000313" key="2">
    <source>
        <dbReference type="EMBL" id="MDB1161084.1"/>
    </source>
</evidence>
<dbReference type="Proteomes" id="UP001211105">
    <property type="component" value="Unassembled WGS sequence"/>
</dbReference>
<accession>A0AAW5ZYQ9</accession>
<proteinExistence type="predicted"/>
<dbReference type="RefSeq" id="WP_195223365.1">
    <property type="nucleotide sequence ID" value="NZ_JADMXZ010000001.1"/>
</dbReference>
<protein>
    <submittedName>
        <fullName evidence="2">Uncharacterized protein</fullName>
    </submittedName>
</protein>
<reference evidence="2" key="1">
    <citation type="submission" date="2023-01" db="EMBL/GenBank/DDBJ databases">
        <title>Human gut microbiome strain richness.</title>
        <authorList>
            <person name="Chen-Liaw A."/>
        </authorList>
    </citation>
    <scope>NUCLEOTIDE SEQUENCE</scope>
    <source>
        <strain evidence="2">BSD2780120875st1_E5_BSD2780120875b_170604</strain>
    </source>
</reference>
<feature type="region of interest" description="Disordered" evidence="1">
    <location>
        <begin position="1"/>
        <end position="37"/>
    </location>
</feature>
<evidence type="ECO:0000313" key="3">
    <source>
        <dbReference type="Proteomes" id="UP001211105"/>
    </source>
</evidence>
<sequence>MSRQLKKSQIVEIPTFSHYQPHVSANQSKSSRKKPEKKNHEYFFWTFPADRLNSDASTSTPMPMNMARIDRAQPIAGTSIA</sequence>
<comment type="caution">
    <text evidence="2">The sequence shown here is derived from an EMBL/GenBank/DDBJ whole genome shotgun (WGS) entry which is preliminary data.</text>
</comment>
<dbReference type="AlphaFoldDB" id="A0AAW5ZYQ9"/>
<feature type="region of interest" description="Disordered" evidence="1">
    <location>
        <begin position="54"/>
        <end position="81"/>
    </location>
</feature>
<dbReference type="EMBL" id="JAQKGX010000001">
    <property type="protein sequence ID" value="MDB1161084.1"/>
    <property type="molecule type" value="Genomic_DNA"/>
</dbReference>